<dbReference type="OrthoDB" id="8141296at2"/>
<protein>
    <recommendedName>
        <fullName evidence="7">Lysozyme</fullName>
        <ecNumber evidence="7">3.2.1.17</ecNumber>
    </recommendedName>
</protein>
<keyword evidence="9" id="KW-1185">Reference proteome</keyword>
<dbReference type="InterPro" id="IPR034690">
    <property type="entry name" value="Endolysin_T4_type"/>
</dbReference>
<evidence type="ECO:0000256" key="2">
    <source>
        <dbReference type="ARBA" id="ARBA00022529"/>
    </source>
</evidence>
<dbReference type="eggNOG" id="COG3772">
    <property type="taxonomic scope" value="Bacteria"/>
</dbReference>
<reference evidence="8 9" key="2">
    <citation type="submission" date="2011-10" db="EMBL/GenBank/DDBJ databases">
        <title>The Genome Sequence of Simonsiella muelleri ATCC 29453.</title>
        <authorList>
            <consortium name="The Broad Institute Genome Sequencing Platform"/>
            <consortium name="The Broad Institute Genome Sequencing Center for Infectious Disease"/>
            <person name="Earl A."/>
            <person name="Ward D."/>
            <person name="Feldgarden M."/>
            <person name="Gevers D."/>
            <person name="Izard J."/>
            <person name="Baranova O.V."/>
            <person name="Blanton J.M."/>
            <person name="Tanner A.C."/>
            <person name="Dewhirst F."/>
            <person name="Young S.K."/>
            <person name="Zeng Q."/>
            <person name="Gargeya S."/>
            <person name="Fitzgerald M."/>
            <person name="Haas B."/>
            <person name="Abouelleil A."/>
            <person name="Alvarado L."/>
            <person name="Arachchi H.M."/>
            <person name="Berlin A."/>
            <person name="Brown A."/>
            <person name="Chapman S.B."/>
            <person name="Chen Z."/>
            <person name="Dunbar C."/>
            <person name="Freedman E."/>
            <person name="Gearin G."/>
            <person name="Goldberg J."/>
            <person name="Griggs A."/>
            <person name="Gujja S."/>
            <person name="Heiman D."/>
            <person name="Howarth C."/>
            <person name="Larson L."/>
            <person name="Lui A."/>
            <person name="MacDonald P.J.P."/>
            <person name="Montmayeur A."/>
            <person name="Murphy C."/>
            <person name="Neiman D."/>
            <person name="Pearson M."/>
            <person name="Priest M."/>
            <person name="Roberts A."/>
            <person name="Saif S."/>
            <person name="Shea T."/>
            <person name="Shenoy N."/>
            <person name="Sisk P."/>
            <person name="Stolte C."/>
            <person name="Sykes S."/>
            <person name="Wortman J."/>
            <person name="Nusbaum C."/>
            <person name="Birren B."/>
        </authorList>
    </citation>
    <scope>NUCLEOTIDE SEQUENCE [LARGE SCALE GENOMIC DNA]</scope>
    <source>
        <strain evidence="8 9">ATCC 29453</strain>
    </source>
</reference>
<dbReference type="SUPFAM" id="SSF53955">
    <property type="entry name" value="Lysozyme-like"/>
    <property type="match status" value="1"/>
</dbReference>
<organism evidence="8 9">
    <name type="scientific">Simonsiella muelleri ATCC 29453</name>
    <dbReference type="NCBI Taxonomy" id="641147"/>
    <lineage>
        <taxon>Bacteria</taxon>
        <taxon>Pseudomonadati</taxon>
        <taxon>Pseudomonadota</taxon>
        <taxon>Betaproteobacteria</taxon>
        <taxon>Neisseriales</taxon>
        <taxon>Neisseriaceae</taxon>
        <taxon>Simonsiella</taxon>
    </lineage>
</organism>
<reference evidence="8 9" key="1">
    <citation type="submission" date="2010-03" db="EMBL/GenBank/DDBJ databases">
        <authorList>
            <consortium name="The Broad Institute Genome Sequencing Platform"/>
            <person name="Ward D."/>
            <person name="Earl A."/>
            <person name="Feldgarden M."/>
            <person name="Gevers D."/>
            <person name="Young S."/>
            <person name="Zeng Q."/>
            <person name="Koehrsen M."/>
            <person name="Alvarado L."/>
            <person name="Berlin A.M."/>
            <person name="Borenstein D."/>
            <person name="Chapman S.B."/>
            <person name="Chen Z."/>
            <person name="Engels R."/>
            <person name="Freedman E."/>
            <person name="Gellesch M."/>
            <person name="Goldberg J."/>
            <person name="Griggs A."/>
            <person name="Gujja S."/>
            <person name="Heilman E.R."/>
            <person name="Heiman D.I."/>
            <person name="Hepburn T.A."/>
            <person name="Howarth C."/>
            <person name="Jen D."/>
            <person name="Larson L."/>
            <person name="Mehta T."/>
            <person name="Park D."/>
            <person name="Pearson M."/>
            <person name="Richards J."/>
            <person name="Roberts A."/>
            <person name="Saif S."/>
            <person name="Shea T.D."/>
            <person name="Shenoy N."/>
            <person name="Sisk P."/>
            <person name="Stolte C."/>
            <person name="Sykes S.N."/>
            <person name="Walk T."/>
            <person name="White J."/>
            <person name="Yandava C."/>
            <person name="Izard J."/>
            <person name="Baranova O.V."/>
            <person name="Blanton J.M."/>
            <person name="Tanner A.C."/>
            <person name="Dewhirst F."/>
            <person name="Haas B."/>
            <person name="Nusbaum C."/>
            <person name="Birren B."/>
        </authorList>
    </citation>
    <scope>NUCLEOTIDE SEQUENCE [LARGE SCALE GENOMIC DNA]</scope>
    <source>
        <strain evidence="8 9">ATCC 29453</strain>
    </source>
</reference>
<accession>V9HM54</accession>
<name>V9HM54_9NEIS</name>
<evidence type="ECO:0000313" key="9">
    <source>
        <dbReference type="Proteomes" id="UP000017813"/>
    </source>
</evidence>
<keyword evidence="5" id="KW-1035">Host cytoplasm</keyword>
<dbReference type="InterPro" id="IPR051018">
    <property type="entry name" value="Bacteriophage_GH24"/>
</dbReference>
<dbReference type="GO" id="GO:0031640">
    <property type="term" value="P:killing of cells of another organism"/>
    <property type="evidence" value="ECO:0007669"/>
    <property type="project" value="UniProtKB-KW"/>
</dbReference>
<dbReference type="KEGG" id="smur:BWP33_08930"/>
<dbReference type="Pfam" id="PF00959">
    <property type="entry name" value="Phage_lysozyme"/>
    <property type="match status" value="1"/>
</dbReference>
<dbReference type="GO" id="GO:0003796">
    <property type="term" value="F:lysozyme activity"/>
    <property type="evidence" value="ECO:0007669"/>
    <property type="project" value="UniProtKB-EC"/>
</dbReference>
<dbReference type="CDD" id="cd00737">
    <property type="entry name" value="lyz_endolysin_autolysin"/>
    <property type="match status" value="1"/>
</dbReference>
<dbReference type="STRING" id="641147.HMPREF9021_00877"/>
<dbReference type="PANTHER" id="PTHR38107:SF3">
    <property type="entry name" value="LYSOZYME RRRD-RELATED"/>
    <property type="match status" value="1"/>
</dbReference>
<dbReference type="GO" id="GO:0042742">
    <property type="term" value="P:defense response to bacterium"/>
    <property type="evidence" value="ECO:0007669"/>
    <property type="project" value="UniProtKB-KW"/>
</dbReference>
<dbReference type="GO" id="GO:0016998">
    <property type="term" value="P:cell wall macromolecule catabolic process"/>
    <property type="evidence" value="ECO:0007669"/>
    <property type="project" value="InterPro"/>
</dbReference>
<dbReference type="Gene3D" id="1.10.530.40">
    <property type="match status" value="1"/>
</dbReference>
<dbReference type="EC" id="3.2.1.17" evidence="7"/>
<dbReference type="EMBL" id="ADCY02000019">
    <property type="protein sequence ID" value="EFG31601.1"/>
    <property type="molecule type" value="Genomic_DNA"/>
</dbReference>
<dbReference type="Proteomes" id="UP000017813">
    <property type="component" value="Unassembled WGS sequence"/>
</dbReference>
<comment type="catalytic activity">
    <reaction evidence="1 7">
        <text>Hydrolysis of (1-&gt;4)-beta-linkages between N-acetylmuramic acid and N-acetyl-D-glucosamine residues in a peptidoglycan and between N-acetyl-D-glucosamine residues in chitodextrins.</text>
        <dbReference type="EC" id="3.2.1.17"/>
    </reaction>
</comment>
<dbReference type="GO" id="GO:0009253">
    <property type="term" value="P:peptidoglycan catabolic process"/>
    <property type="evidence" value="ECO:0007669"/>
    <property type="project" value="InterPro"/>
</dbReference>
<evidence type="ECO:0000256" key="6">
    <source>
        <dbReference type="ARBA" id="ARBA00023295"/>
    </source>
</evidence>
<dbReference type="PANTHER" id="PTHR38107">
    <property type="match status" value="1"/>
</dbReference>
<keyword evidence="6 7" id="KW-0326">Glycosidase</keyword>
<dbReference type="HAMAP" id="MF_04110">
    <property type="entry name" value="ENDOLYSIN_T4"/>
    <property type="match status" value="1"/>
</dbReference>
<dbReference type="AlphaFoldDB" id="V9HM54"/>
<sequence length="148" mass="16331">MRISDKGVAIIKQFEGYRLEPYLDTGGVPTIGYGCTRYENGAVVQLSDLPINQLRANELLAHRLVEFESGVSGSLKVSVSQNQFDALVSFAFNVGVGNLKSSTLLQKLNAGDDVGAAAEFSRWYFDNKKPLKGLLRRRAAEMQLFLKD</sequence>
<dbReference type="InterPro" id="IPR033907">
    <property type="entry name" value="Endolysin_autolysin"/>
</dbReference>
<evidence type="ECO:0000256" key="5">
    <source>
        <dbReference type="ARBA" id="ARBA00023200"/>
    </source>
</evidence>
<proteinExistence type="inferred from homology"/>
<dbReference type="InterPro" id="IPR023347">
    <property type="entry name" value="Lysozyme_dom_sf"/>
</dbReference>
<evidence type="ECO:0000256" key="3">
    <source>
        <dbReference type="ARBA" id="ARBA00022638"/>
    </source>
</evidence>
<dbReference type="RefSeq" id="WP_002641649.1">
    <property type="nucleotide sequence ID" value="NZ_CP019448.1"/>
</dbReference>
<keyword evidence="2 7" id="KW-0929">Antimicrobial</keyword>
<gene>
    <name evidence="8" type="ORF">HMPREF9021_00877</name>
</gene>
<evidence type="ECO:0000256" key="7">
    <source>
        <dbReference type="RuleBase" id="RU003788"/>
    </source>
</evidence>
<evidence type="ECO:0000256" key="4">
    <source>
        <dbReference type="ARBA" id="ARBA00022801"/>
    </source>
</evidence>
<dbReference type="InterPro" id="IPR002196">
    <property type="entry name" value="Glyco_hydro_24"/>
</dbReference>
<dbReference type="PROSITE" id="PS51257">
    <property type="entry name" value="PROKAR_LIPOPROTEIN"/>
    <property type="match status" value="1"/>
</dbReference>
<evidence type="ECO:0000256" key="1">
    <source>
        <dbReference type="ARBA" id="ARBA00000632"/>
    </source>
</evidence>
<keyword evidence="4 7" id="KW-0378">Hydrolase</keyword>
<comment type="caution">
    <text evidence="8">The sequence shown here is derived from an EMBL/GenBank/DDBJ whole genome shotgun (WGS) entry which is preliminary data.</text>
</comment>
<dbReference type="InterPro" id="IPR023346">
    <property type="entry name" value="Lysozyme-like_dom_sf"/>
</dbReference>
<keyword evidence="3 7" id="KW-0081">Bacteriolytic enzyme</keyword>
<dbReference type="HOGENOM" id="CLU_091641_3_3_4"/>
<evidence type="ECO:0000313" key="8">
    <source>
        <dbReference type="EMBL" id="EFG31601.1"/>
    </source>
</evidence>
<comment type="similarity">
    <text evidence="7">Belongs to the glycosyl hydrolase 24 family.</text>
</comment>